<accession>A0A225UGJ1</accession>
<dbReference type="GO" id="GO:0003676">
    <property type="term" value="F:nucleic acid binding"/>
    <property type="evidence" value="ECO:0007669"/>
    <property type="project" value="InterPro"/>
</dbReference>
<keyword evidence="4" id="KW-1185">Reference proteome</keyword>
<feature type="non-terminal residue" evidence="3">
    <location>
        <position position="297"/>
    </location>
</feature>
<dbReference type="InterPro" id="IPR036397">
    <property type="entry name" value="RNaseH_sf"/>
</dbReference>
<reference evidence="4" key="1">
    <citation type="submission" date="2017-03" db="EMBL/GenBank/DDBJ databases">
        <title>Phytopthora megakarya and P. palmivora, two closely related causual agents of cacao black pod achieved similar genome size and gene model numbers by different mechanisms.</title>
        <authorList>
            <person name="Ali S."/>
            <person name="Shao J."/>
            <person name="Larry D.J."/>
            <person name="Kronmiller B."/>
            <person name="Shen D."/>
            <person name="Strem M.D."/>
            <person name="Melnick R.L."/>
            <person name="Guiltinan M.J."/>
            <person name="Tyler B.M."/>
            <person name="Meinhardt L.W."/>
            <person name="Bailey B.A."/>
        </authorList>
    </citation>
    <scope>NUCLEOTIDE SEQUENCE [LARGE SCALE GENOMIC DNA]</scope>
    <source>
        <strain evidence="4">zdho120</strain>
    </source>
</reference>
<evidence type="ECO:0000313" key="3">
    <source>
        <dbReference type="EMBL" id="OWY91239.1"/>
    </source>
</evidence>
<evidence type="ECO:0000256" key="1">
    <source>
        <dbReference type="SAM" id="MobiDB-lite"/>
    </source>
</evidence>
<dbReference type="InterPro" id="IPR050951">
    <property type="entry name" value="Retrovirus_Pol_polyprotein"/>
</dbReference>
<dbReference type="InterPro" id="IPR001584">
    <property type="entry name" value="Integrase_cat-core"/>
</dbReference>
<dbReference type="PROSITE" id="PS50994">
    <property type="entry name" value="INTEGRASE"/>
    <property type="match status" value="1"/>
</dbReference>
<proteinExistence type="predicted"/>
<dbReference type="InterPro" id="IPR041588">
    <property type="entry name" value="Integrase_H2C2"/>
</dbReference>
<feature type="region of interest" description="Disordered" evidence="1">
    <location>
        <begin position="271"/>
        <end position="297"/>
    </location>
</feature>
<sequence length="297" mass="33893">MVNAQRVGAQRDEQDEADDPLPTGTLQVTDDEIVAAQKNSVLVQKLRTAGTYNGMKVDESYGLVVIDTPRGRRVVLPPALWAVVFKEMHGSVWAGHLRGPHTYGRIARLYWWPNLQREVNAWHTAENVASFLMEVVVLKFGVYRELLTDGAPELTGHAIELLAMMLQARQINPVPYRPQMIGLVERYHRTWKDTVSMFISEDVQNDWQLWIKFAVYSYNSARHSTVGLTPNELMMGRRLRSPNELLRSTEVAEAGNLSAYHDKLLKMMKLSHEDAERAREKSRSNAKTAKQWKPGDR</sequence>
<dbReference type="PANTHER" id="PTHR37984">
    <property type="entry name" value="PROTEIN CBG26694"/>
    <property type="match status" value="1"/>
</dbReference>
<dbReference type="Pfam" id="PF17921">
    <property type="entry name" value="Integrase_H2C2"/>
    <property type="match status" value="1"/>
</dbReference>
<dbReference type="PANTHER" id="PTHR37984:SF5">
    <property type="entry name" value="PROTEIN NYNRIN-LIKE"/>
    <property type="match status" value="1"/>
</dbReference>
<feature type="region of interest" description="Disordered" evidence="1">
    <location>
        <begin position="1"/>
        <end position="25"/>
    </location>
</feature>
<dbReference type="OrthoDB" id="93544at2759"/>
<feature type="domain" description="Integrase catalytic" evidence="2">
    <location>
        <begin position="73"/>
        <end position="238"/>
    </location>
</feature>
<dbReference type="AlphaFoldDB" id="A0A225UGJ1"/>
<feature type="compositionally biased region" description="Basic and acidic residues" evidence="1">
    <location>
        <begin position="271"/>
        <end position="283"/>
    </location>
</feature>
<evidence type="ECO:0000259" key="2">
    <source>
        <dbReference type="PROSITE" id="PS50994"/>
    </source>
</evidence>
<dbReference type="SUPFAM" id="SSF53098">
    <property type="entry name" value="Ribonuclease H-like"/>
    <property type="match status" value="1"/>
</dbReference>
<dbReference type="Gene3D" id="1.10.340.70">
    <property type="match status" value="1"/>
</dbReference>
<gene>
    <name evidence="3" type="ORF">PHMEG_00040268</name>
</gene>
<dbReference type="Gene3D" id="3.30.420.10">
    <property type="entry name" value="Ribonuclease H-like superfamily/Ribonuclease H"/>
    <property type="match status" value="1"/>
</dbReference>
<evidence type="ECO:0000313" key="4">
    <source>
        <dbReference type="Proteomes" id="UP000198211"/>
    </source>
</evidence>
<organism evidence="3 4">
    <name type="scientific">Phytophthora megakarya</name>
    <dbReference type="NCBI Taxonomy" id="4795"/>
    <lineage>
        <taxon>Eukaryota</taxon>
        <taxon>Sar</taxon>
        <taxon>Stramenopiles</taxon>
        <taxon>Oomycota</taxon>
        <taxon>Peronosporomycetes</taxon>
        <taxon>Peronosporales</taxon>
        <taxon>Peronosporaceae</taxon>
        <taxon>Phytophthora</taxon>
    </lineage>
</organism>
<comment type="caution">
    <text evidence="3">The sequence shown here is derived from an EMBL/GenBank/DDBJ whole genome shotgun (WGS) entry which is preliminary data.</text>
</comment>
<dbReference type="GO" id="GO:0015074">
    <property type="term" value="P:DNA integration"/>
    <property type="evidence" value="ECO:0007669"/>
    <property type="project" value="InterPro"/>
</dbReference>
<dbReference type="Proteomes" id="UP000198211">
    <property type="component" value="Unassembled WGS sequence"/>
</dbReference>
<protein>
    <recommendedName>
        <fullName evidence="2">Integrase catalytic domain-containing protein</fullName>
    </recommendedName>
</protein>
<dbReference type="InterPro" id="IPR012337">
    <property type="entry name" value="RNaseH-like_sf"/>
</dbReference>
<dbReference type="EMBL" id="NBNE01020722">
    <property type="protein sequence ID" value="OWY91239.1"/>
    <property type="molecule type" value="Genomic_DNA"/>
</dbReference>
<name>A0A225UGJ1_9STRA</name>